<feature type="region of interest" description="Disordered" evidence="1">
    <location>
        <begin position="48"/>
        <end position="96"/>
    </location>
</feature>
<dbReference type="EMBL" id="BJHW01000001">
    <property type="protein sequence ID" value="GDY50413.1"/>
    <property type="molecule type" value="Genomic_DNA"/>
</dbReference>
<dbReference type="Proteomes" id="UP000301309">
    <property type="component" value="Unassembled WGS sequence"/>
</dbReference>
<comment type="caution">
    <text evidence="2">The sequence shown here is derived from an EMBL/GenBank/DDBJ whole genome shotgun (WGS) entry which is preliminary data.</text>
</comment>
<protein>
    <submittedName>
        <fullName evidence="2">Uncharacterized protein</fullName>
    </submittedName>
</protein>
<reference evidence="2 3" key="1">
    <citation type="journal article" date="2020" name="Int. J. Syst. Evol. Microbiol.">
        <title>Reclassification of Streptomyces castelarensis and Streptomyces sporoclivatus as later heterotypic synonyms of Streptomyces antimycoticus.</title>
        <authorList>
            <person name="Komaki H."/>
            <person name="Tamura T."/>
        </authorList>
    </citation>
    <scope>NUCLEOTIDE SEQUENCE [LARGE SCALE GENOMIC DNA]</scope>
    <source>
        <strain evidence="2 3">NBRC 13459</strain>
    </source>
</reference>
<dbReference type="AlphaFoldDB" id="A0A4D4KX88"/>
<organism evidence="2 3">
    <name type="scientific">Streptomyces violaceusniger</name>
    <dbReference type="NCBI Taxonomy" id="68280"/>
    <lineage>
        <taxon>Bacteria</taxon>
        <taxon>Bacillati</taxon>
        <taxon>Actinomycetota</taxon>
        <taxon>Actinomycetes</taxon>
        <taxon>Kitasatosporales</taxon>
        <taxon>Streptomycetaceae</taxon>
        <taxon>Streptomyces</taxon>
        <taxon>Streptomyces violaceusniger group</taxon>
    </lineage>
</organism>
<accession>A0A4D4KX88</accession>
<evidence type="ECO:0000313" key="2">
    <source>
        <dbReference type="EMBL" id="GDY50413.1"/>
    </source>
</evidence>
<sequence>MEGGRPGYAGGLVEEVADRDPGRVCGTPEPEVRHMVDHPVVEAEPSVLHEHHHTGGGDRLGDRAPQERRFGRDAPSAPVGSPGSLMDRPPGPTTAYEIPGAWVAFIRSRM</sequence>
<name>A0A4D4KX88_STRVO</name>
<proteinExistence type="predicted"/>
<evidence type="ECO:0000256" key="1">
    <source>
        <dbReference type="SAM" id="MobiDB-lite"/>
    </source>
</evidence>
<evidence type="ECO:0000313" key="3">
    <source>
        <dbReference type="Proteomes" id="UP000301309"/>
    </source>
</evidence>
<feature type="compositionally biased region" description="Gly residues" evidence="1">
    <location>
        <begin position="1"/>
        <end position="10"/>
    </location>
</feature>
<keyword evidence="3" id="KW-1185">Reference proteome</keyword>
<feature type="compositionally biased region" description="Basic and acidic residues" evidence="1">
    <location>
        <begin position="48"/>
        <end position="72"/>
    </location>
</feature>
<gene>
    <name evidence="2" type="ORF">SVIO_010360</name>
</gene>
<feature type="region of interest" description="Disordered" evidence="1">
    <location>
        <begin position="1"/>
        <end position="31"/>
    </location>
</feature>